<dbReference type="AlphaFoldDB" id="A0A430A876"/>
<organism evidence="1 2">
    <name type="scientific">Vagococcus fessus</name>
    <dbReference type="NCBI Taxonomy" id="120370"/>
    <lineage>
        <taxon>Bacteria</taxon>
        <taxon>Bacillati</taxon>
        <taxon>Bacillota</taxon>
        <taxon>Bacilli</taxon>
        <taxon>Lactobacillales</taxon>
        <taxon>Enterococcaceae</taxon>
        <taxon>Vagococcus</taxon>
    </lineage>
</organism>
<gene>
    <name evidence="1" type="ORF">CBF31_06260</name>
</gene>
<evidence type="ECO:0000313" key="1">
    <source>
        <dbReference type="EMBL" id="RSU03315.1"/>
    </source>
</evidence>
<reference evidence="1 2" key="1">
    <citation type="submission" date="2017-05" db="EMBL/GenBank/DDBJ databases">
        <title>Vagococcus spp. assemblies.</title>
        <authorList>
            <person name="Gulvik C.A."/>
        </authorList>
    </citation>
    <scope>NUCLEOTIDE SEQUENCE [LARGE SCALE GENOMIC DNA]</scope>
    <source>
        <strain evidence="1 2">CCUG 41755</strain>
    </source>
</reference>
<dbReference type="PROSITE" id="PS51257">
    <property type="entry name" value="PROKAR_LIPOPROTEIN"/>
    <property type="match status" value="1"/>
</dbReference>
<comment type="caution">
    <text evidence="1">The sequence shown here is derived from an EMBL/GenBank/DDBJ whole genome shotgun (WGS) entry which is preliminary data.</text>
</comment>
<evidence type="ECO:0008006" key="3">
    <source>
        <dbReference type="Google" id="ProtNLM"/>
    </source>
</evidence>
<dbReference type="OrthoDB" id="2989832at2"/>
<dbReference type="RefSeq" id="WP_126831525.1">
    <property type="nucleotide sequence ID" value="NZ_CBCRYB010000001.1"/>
</dbReference>
<keyword evidence="2" id="KW-1185">Reference proteome</keyword>
<dbReference type="EMBL" id="NGJY01000002">
    <property type="protein sequence ID" value="RSU03315.1"/>
    <property type="molecule type" value="Genomic_DNA"/>
</dbReference>
<proteinExistence type="predicted"/>
<protein>
    <recommendedName>
        <fullName evidence="3">PepSY domain-containing protein</fullName>
    </recommendedName>
</protein>
<name>A0A430A876_9ENTE</name>
<sequence>MKKEWEKLGLTAGVGLACGMVLGGGLALMINKAKTKSASDVLEAIKLSFSEEGPIEGAWIQMKKEELRRYAIKTKVYTGGITRREDEVLVQYEFIADAYTGTVIDIYRLN</sequence>
<dbReference type="Proteomes" id="UP000287101">
    <property type="component" value="Unassembled WGS sequence"/>
</dbReference>
<accession>A0A430A876</accession>
<evidence type="ECO:0000313" key="2">
    <source>
        <dbReference type="Proteomes" id="UP000287101"/>
    </source>
</evidence>